<name>A0A8J3VRF2_9ACTN</name>
<dbReference type="PANTHER" id="PTHR43639">
    <property type="entry name" value="OXIDOREDUCTASE, SHORT-CHAIN DEHYDROGENASE/REDUCTASE FAMILY (AFU_ORTHOLOGUE AFUA_5G02870)"/>
    <property type="match status" value="1"/>
</dbReference>
<keyword evidence="5" id="KW-1185">Reference proteome</keyword>
<dbReference type="Pfam" id="PF13561">
    <property type="entry name" value="adh_short_C2"/>
    <property type="match status" value="1"/>
</dbReference>
<dbReference type="EMBL" id="BONZ01000034">
    <property type="protein sequence ID" value="GIH15461.1"/>
    <property type="molecule type" value="Genomic_DNA"/>
</dbReference>
<proteinExistence type="inferred from homology"/>
<comment type="caution">
    <text evidence="4">The sequence shown here is derived from an EMBL/GenBank/DDBJ whole genome shotgun (WGS) entry which is preliminary data.</text>
</comment>
<dbReference type="CDD" id="cd05233">
    <property type="entry name" value="SDR_c"/>
    <property type="match status" value="1"/>
</dbReference>
<evidence type="ECO:0000256" key="1">
    <source>
        <dbReference type="ARBA" id="ARBA00006484"/>
    </source>
</evidence>
<sequence>MTAAENEQPRSEPSEPQYAAYPSLNRRVAFVSGGASGLGAEFVRHLAAQKARVAFVDLDVERGEALHRELSATGVADTLFVPCDVRDVAALRDAIGRVADQLGPIRVLVNNAASDERHRIEDFDVALWDEMMAVNVRHHFFAAQAVAPMMRDAGGGSIINLGSISAHIDLLDLPAYITAKAGIEGLTHTLARELGPWGIRVNCIVPGWIMTEKQLANWVTPEAEESIERNQCLPYKLYPSDVARMLLWLAADDSRACTGQRWIVDGGWM</sequence>
<protein>
    <submittedName>
        <fullName evidence="4">3-oxoacyl-ACP reductase</fullName>
    </submittedName>
</protein>
<evidence type="ECO:0000313" key="4">
    <source>
        <dbReference type="EMBL" id="GIH15461.1"/>
    </source>
</evidence>
<evidence type="ECO:0000256" key="2">
    <source>
        <dbReference type="ARBA" id="ARBA00023002"/>
    </source>
</evidence>
<accession>A0A8J3VRF2</accession>
<keyword evidence="2" id="KW-0560">Oxidoreductase</keyword>
<reference evidence="4" key="1">
    <citation type="submission" date="2021-01" db="EMBL/GenBank/DDBJ databases">
        <title>Whole genome shotgun sequence of Rugosimonospora africana NBRC 104875.</title>
        <authorList>
            <person name="Komaki H."/>
            <person name="Tamura T."/>
        </authorList>
    </citation>
    <scope>NUCLEOTIDE SEQUENCE</scope>
    <source>
        <strain evidence="4">NBRC 104875</strain>
    </source>
</reference>
<evidence type="ECO:0000313" key="5">
    <source>
        <dbReference type="Proteomes" id="UP000642748"/>
    </source>
</evidence>
<dbReference type="PANTHER" id="PTHR43639:SF1">
    <property type="entry name" value="SHORT-CHAIN DEHYDROGENASE_REDUCTASE FAMILY PROTEIN"/>
    <property type="match status" value="1"/>
</dbReference>
<evidence type="ECO:0000259" key="3">
    <source>
        <dbReference type="SMART" id="SM00822"/>
    </source>
</evidence>
<comment type="similarity">
    <text evidence="1">Belongs to the short-chain dehydrogenases/reductases (SDR) family.</text>
</comment>
<dbReference type="InterPro" id="IPR036291">
    <property type="entry name" value="NAD(P)-bd_dom_sf"/>
</dbReference>
<dbReference type="SUPFAM" id="SSF51735">
    <property type="entry name" value="NAD(P)-binding Rossmann-fold domains"/>
    <property type="match status" value="1"/>
</dbReference>
<dbReference type="InterPro" id="IPR002347">
    <property type="entry name" value="SDR_fam"/>
</dbReference>
<dbReference type="AlphaFoldDB" id="A0A8J3VRF2"/>
<dbReference type="PRINTS" id="PR00081">
    <property type="entry name" value="GDHRDH"/>
</dbReference>
<dbReference type="InterPro" id="IPR057326">
    <property type="entry name" value="KR_dom"/>
</dbReference>
<organism evidence="4 5">
    <name type="scientific">Rugosimonospora africana</name>
    <dbReference type="NCBI Taxonomy" id="556532"/>
    <lineage>
        <taxon>Bacteria</taxon>
        <taxon>Bacillati</taxon>
        <taxon>Actinomycetota</taxon>
        <taxon>Actinomycetes</taxon>
        <taxon>Micromonosporales</taxon>
        <taxon>Micromonosporaceae</taxon>
        <taxon>Rugosimonospora</taxon>
    </lineage>
</organism>
<feature type="domain" description="Ketoreductase" evidence="3">
    <location>
        <begin position="27"/>
        <end position="208"/>
    </location>
</feature>
<dbReference type="SMART" id="SM00822">
    <property type="entry name" value="PKS_KR"/>
    <property type="match status" value="1"/>
</dbReference>
<gene>
    <name evidence="4" type="ORF">Raf01_36330</name>
</gene>
<dbReference type="PRINTS" id="PR00080">
    <property type="entry name" value="SDRFAMILY"/>
</dbReference>
<dbReference type="FunFam" id="3.40.50.720:FF:000084">
    <property type="entry name" value="Short-chain dehydrogenase reductase"/>
    <property type="match status" value="1"/>
</dbReference>
<dbReference type="Proteomes" id="UP000642748">
    <property type="component" value="Unassembled WGS sequence"/>
</dbReference>
<dbReference type="Gene3D" id="3.40.50.720">
    <property type="entry name" value="NAD(P)-binding Rossmann-like Domain"/>
    <property type="match status" value="1"/>
</dbReference>
<dbReference type="GO" id="GO:0016491">
    <property type="term" value="F:oxidoreductase activity"/>
    <property type="evidence" value="ECO:0007669"/>
    <property type="project" value="UniProtKB-KW"/>
</dbReference>